<keyword evidence="2" id="KW-0521">NADP</keyword>
<gene>
    <name evidence="4" type="ORF">PV05_09517</name>
</gene>
<dbReference type="GO" id="GO:0005634">
    <property type="term" value="C:nucleus"/>
    <property type="evidence" value="ECO:0007669"/>
    <property type="project" value="TreeGrafter"/>
</dbReference>
<sequence>MSEYVLLIVGATGQQGQAVIAALHNFPAKRSPVRILALTRSVSSPKSKALQEKYPEITLVEGNMKSPGPLFQTTQNISAIFLVTVPGHEEAQAIPLIDAATTPDSKVQHIVFSSVDRGGDQASWTNPTTVPHFASKHRIELYLCDACKRSGKQWTILRPTGFMDNYNPGFFGSMMASLWKAGLPPQRTMQLVSTHDIGVVAAKALLYPEQLANRAVGLAGDELTFGEACDVFKRVLGREMPQTWSFIAKGVIWWIEEARTSFEWFDRVGMQVDIQSLRHEAPEVQTFERWLRESSGWKDQIK</sequence>
<evidence type="ECO:0000256" key="2">
    <source>
        <dbReference type="ARBA" id="ARBA00022857"/>
    </source>
</evidence>
<dbReference type="RefSeq" id="XP_013311313.1">
    <property type="nucleotide sequence ID" value="XM_013455859.1"/>
</dbReference>
<reference evidence="4 5" key="1">
    <citation type="submission" date="2015-01" db="EMBL/GenBank/DDBJ databases">
        <title>The Genome Sequence of Exophiala xenobiotica CBS118157.</title>
        <authorList>
            <consortium name="The Broad Institute Genomics Platform"/>
            <person name="Cuomo C."/>
            <person name="de Hoog S."/>
            <person name="Gorbushina A."/>
            <person name="Stielow B."/>
            <person name="Teixiera M."/>
            <person name="Abouelleil A."/>
            <person name="Chapman S.B."/>
            <person name="Priest M."/>
            <person name="Young S.K."/>
            <person name="Wortman J."/>
            <person name="Nusbaum C."/>
            <person name="Birren B."/>
        </authorList>
    </citation>
    <scope>NUCLEOTIDE SEQUENCE [LARGE SCALE GENOMIC DNA]</scope>
    <source>
        <strain evidence="4 5">CBS 118157</strain>
    </source>
</reference>
<name>A0A0D2ESD7_9EURO</name>
<dbReference type="STRING" id="348802.A0A0D2ESD7"/>
<comment type="similarity">
    <text evidence="1">Belongs to the NmrA-type oxidoreductase family.</text>
</comment>
<dbReference type="HOGENOM" id="CLU_007383_8_4_1"/>
<dbReference type="Proteomes" id="UP000054342">
    <property type="component" value="Unassembled WGS sequence"/>
</dbReference>
<dbReference type="OrthoDB" id="9997102at2759"/>
<dbReference type="InterPro" id="IPR051164">
    <property type="entry name" value="NmrA-like_oxidored"/>
</dbReference>
<evidence type="ECO:0000313" key="4">
    <source>
        <dbReference type="EMBL" id="KIW50729.1"/>
    </source>
</evidence>
<dbReference type="SUPFAM" id="SSF51735">
    <property type="entry name" value="NAD(P)-binding Rossmann-fold domains"/>
    <property type="match status" value="1"/>
</dbReference>
<dbReference type="PANTHER" id="PTHR42748:SF7">
    <property type="entry name" value="NMRA LIKE REDOX SENSOR 1-RELATED"/>
    <property type="match status" value="1"/>
</dbReference>
<dbReference type="GeneID" id="25331425"/>
<dbReference type="PANTHER" id="PTHR42748">
    <property type="entry name" value="NITROGEN METABOLITE REPRESSION PROTEIN NMRA FAMILY MEMBER"/>
    <property type="match status" value="1"/>
</dbReference>
<dbReference type="InterPro" id="IPR008030">
    <property type="entry name" value="NmrA-like"/>
</dbReference>
<accession>A0A0D2ESD7</accession>
<protein>
    <recommendedName>
        <fullName evidence="3">NmrA-like domain-containing protein</fullName>
    </recommendedName>
</protein>
<proteinExistence type="inferred from homology"/>
<evidence type="ECO:0000259" key="3">
    <source>
        <dbReference type="Pfam" id="PF05368"/>
    </source>
</evidence>
<evidence type="ECO:0000256" key="1">
    <source>
        <dbReference type="ARBA" id="ARBA00006328"/>
    </source>
</evidence>
<dbReference type="InterPro" id="IPR036291">
    <property type="entry name" value="NAD(P)-bd_dom_sf"/>
</dbReference>
<dbReference type="Gene3D" id="3.40.50.720">
    <property type="entry name" value="NAD(P)-binding Rossmann-like Domain"/>
    <property type="match status" value="1"/>
</dbReference>
<dbReference type="Pfam" id="PF05368">
    <property type="entry name" value="NmrA"/>
    <property type="match status" value="1"/>
</dbReference>
<dbReference type="EMBL" id="KN847322">
    <property type="protein sequence ID" value="KIW50729.1"/>
    <property type="molecule type" value="Genomic_DNA"/>
</dbReference>
<organism evidence="4 5">
    <name type="scientific">Exophiala xenobiotica</name>
    <dbReference type="NCBI Taxonomy" id="348802"/>
    <lineage>
        <taxon>Eukaryota</taxon>
        <taxon>Fungi</taxon>
        <taxon>Dikarya</taxon>
        <taxon>Ascomycota</taxon>
        <taxon>Pezizomycotina</taxon>
        <taxon>Eurotiomycetes</taxon>
        <taxon>Chaetothyriomycetidae</taxon>
        <taxon>Chaetothyriales</taxon>
        <taxon>Herpotrichiellaceae</taxon>
        <taxon>Exophiala</taxon>
    </lineage>
</organism>
<evidence type="ECO:0000313" key="5">
    <source>
        <dbReference type="Proteomes" id="UP000054342"/>
    </source>
</evidence>
<keyword evidence="5" id="KW-1185">Reference proteome</keyword>
<dbReference type="AlphaFoldDB" id="A0A0D2ESD7"/>
<dbReference type="Gene3D" id="3.90.25.10">
    <property type="entry name" value="UDP-galactose 4-epimerase, domain 1"/>
    <property type="match status" value="1"/>
</dbReference>
<feature type="domain" description="NmrA-like" evidence="3">
    <location>
        <begin position="6"/>
        <end position="241"/>
    </location>
</feature>